<evidence type="ECO:0000313" key="2">
    <source>
        <dbReference type="EMBL" id="CAL1396856.1"/>
    </source>
</evidence>
<proteinExistence type="predicted"/>
<accession>A0AAV2FEY3</accession>
<evidence type="ECO:0000256" key="1">
    <source>
        <dbReference type="SAM" id="MobiDB-lite"/>
    </source>
</evidence>
<dbReference type="EMBL" id="OZ034819">
    <property type="protein sequence ID" value="CAL1396856.1"/>
    <property type="molecule type" value="Genomic_DNA"/>
</dbReference>
<dbReference type="AlphaFoldDB" id="A0AAV2FEY3"/>
<protein>
    <submittedName>
        <fullName evidence="2">Uncharacterized protein</fullName>
    </submittedName>
</protein>
<name>A0AAV2FEY3_9ROSI</name>
<sequence length="229" mass="24829">MLPTVLACCPPFCLLPSGKWKWAGCCADCHFTAASSLLESVLRGGVGGLDWRSEEKSSPELPPAEEEESASRRLSRRRGGGVAVATAAFSLLPFLPTPSSEFRAELQLLRESQFRSEGRGGDEETDTGVRSESLGLEIGRHSTGSGMAGRQGRWVEYWAGGWAWGVGRVLGWGGAGPLGRWAGCLVCDFGIRSVISVFRFGSKVSGFRNTAHPFPNFEPKFMYLGFSRF</sequence>
<evidence type="ECO:0000313" key="3">
    <source>
        <dbReference type="Proteomes" id="UP001497516"/>
    </source>
</evidence>
<feature type="region of interest" description="Disordered" evidence="1">
    <location>
        <begin position="52"/>
        <end position="75"/>
    </location>
</feature>
<gene>
    <name evidence="2" type="ORF">LTRI10_LOCUS37202</name>
</gene>
<organism evidence="2 3">
    <name type="scientific">Linum trigynum</name>
    <dbReference type="NCBI Taxonomy" id="586398"/>
    <lineage>
        <taxon>Eukaryota</taxon>
        <taxon>Viridiplantae</taxon>
        <taxon>Streptophyta</taxon>
        <taxon>Embryophyta</taxon>
        <taxon>Tracheophyta</taxon>
        <taxon>Spermatophyta</taxon>
        <taxon>Magnoliopsida</taxon>
        <taxon>eudicotyledons</taxon>
        <taxon>Gunneridae</taxon>
        <taxon>Pentapetalae</taxon>
        <taxon>rosids</taxon>
        <taxon>fabids</taxon>
        <taxon>Malpighiales</taxon>
        <taxon>Linaceae</taxon>
        <taxon>Linum</taxon>
    </lineage>
</organism>
<keyword evidence="3" id="KW-1185">Reference proteome</keyword>
<dbReference type="Proteomes" id="UP001497516">
    <property type="component" value="Chromosome 6"/>
</dbReference>
<reference evidence="2 3" key="1">
    <citation type="submission" date="2024-04" db="EMBL/GenBank/DDBJ databases">
        <authorList>
            <person name="Fracassetti M."/>
        </authorList>
    </citation>
    <scope>NUCLEOTIDE SEQUENCE [LARGE SCALE GENOMIC DNA]</scope>
</reference>